<gene>
    <name evidence="8" type="ORF">GGE31_002000</name>
    <name evidence="7" type="ORF">GGE33_002001</name>
    <name evidence="9" type="ORF">GGE35_002001</name>
</gene>
<feature type="transmembrane region" description="Helical" evidence="6">
    <location>
        <begin position="103"/>
        <end position="125"/>
    </location>
</feature>
<evidence type="ECO:0000313" key="12">
    <source>
        <dbReference type="Proteomes" id="UP000576087"/>
    </source>
</evidence>
<evidence type="ECO:0000313" key="9">
    <source>
        <dbReference type="EMBL" id="MBB4446185.1"/>
    </source>
</evidence>
<feature type="transmembrane region" description="Helical" evidence="6">
    <location>
        <begin position="180"/>
        <end position="208"/>
    </location>
</feature>
<name>A0A7W6UXJ3_9HYPH</name>
<feature type="transmembrane region" description="Helical" evidence="6">
    <location>
        <begin position="74"/>
        <end position="91"/>
    </location>
</feature>
<dbReference type="Proteomes" id="UP000576087">
    <property type="component" value="Unassembled WGS sequence"/>
</dbReference>
<dbReference type="EMBL" id="JACIGW010000002">
    <property type="protein sequence ID" value="MBB4348259.1"/>
    <property type="molecule type" value="Genomic_DNA"/>
</dbReference>
<organism evidence="9 12">
    <name type="scientific">Aliirhizobium cellulosilyticum</name>
    <dbReference type="NCBI Taxonomy" id="393664"/>
    <lineage>
        <taxon>Bacteria</taxon>
        <taxon>Pseudomonadati</taxon>
        <taxon>Pseudomonadota</taxon>
        <taxon>Alphaproteobacteria</taxon>
        <taxon>Hyphomicrobiales</taxon>
        <taxon>Rhizobiaceae</taxon>
        <taxon>Aliirhizobium</taxon>
    </lineage>
</organism>
<comment type="similarity">
    <text evidence="2">Belongs to the autoinducer-2 exporter (AI-2E) (TC 2.A.86) family.</text>
</comment>
<keyword evidence="3 6" id="KW-0812">Transmembrane</keyword>
<comment type="subcellular location">
    <subcellularLocation>
        <location evidence="1">Membrane</location>
        <topology evidence="1">Multi-pass membrane protein</topology>
    </subcellularLocation>
</comment>
<dbReference type="RefSeq" id="WP_148143944.1">
    <property type="nucleotide sequence ID" value="NZ_JACIGW010000002.1"/>
</dbReference>
<feature type="transmembrane region" description="Helical" evidence="6">
    <location>
        <begin position="305"/>
        <end position="323"/>
    </location>
</feature>
<evidence type="ECO:0000256" key="2">
    <source>
        <dbReference type="ARBA" id="ARBA00009773"/>
    </source>
</evidence>
<reference evidence="10 11" key="1">
    <citation type="submission" date="2020-08" db="EMBL/GenBank/DDBJ databases">
        <title>Genomic Encyclopedia of Type Strains, Phase IV (KMG-V): Genome sequencing to study the core and pangenomes of soil and plant-associated prokaryotes.</title>
        <authorList>
            <person name="Whitman W."/>
        </authorList>
    </citation>
    <scope>NUCLEOTIDE SEQUENCE [LARGE SCALE GENOMIC DNA]</scope>
    <source>
        <strain evidence="8 11">SEMIA 444</strain>
        <strain evidence="7 10">SEMIA 448</strain>
        <strain evidence="9 12">SEMIA 452</strain>
    </source>
</reference>
<feature type="transmembrane region" description="Helical" evidence="6">
    <location>
        <begin position="343"/>
        <end position="373"/>
    </location>
</feature>
<evidence type="ECO:0000256" key="3">
    <source>
        <dbReference type="ARBA" id="ARBA00022692"/>
    </source>
</evidence>
<evidence type="ECO:0000313" key="8">
    <source>
        <dbReference type="EMBL" id="MBB4411495.1"/>
    </source>
</evidence>
<comment type="caution">
    <text evidence="9">The sequence shown here is derived from an EMBL/GenBank/DDBJ whole genome shotgun (WGS) entry which is preliminary data.</text>
</comment>
<feature type="transmembrane region" description="Helical" evidence="6">
    <location>
        <begin position="240"/>
        <end position="264"/>
    </location>
</feature>
<feature type="transmembrane region" description="Helical" evidence="6">
    <location>
        <begin position="47"/>
        <end position="68"/>
    </location>
</feature>
<dbReference type="PANTHER" id="PTHR21716">
    <property type="entry name" value="TRANSMEMBRANE PROTEIN"/>
    <property type="match status" value="1"/>
</dbReference>
<keyword evidence="4 6" id="KW-1133">Transmembrane helix</keyword>
<proteinExistence type="inferred from homology"/>
<keyword evidence="5 6" id="KW-0472">Membrane</keyword>
<protein>
    <submittedName>
        <fullName evidence="9">Putative PurR-regulated permease PerM</fullName>
    </submittedName>
</protein>
<dbReference type="InterPro" id="IPR002549">
    <property type="entry name" value="AI-2E-like"/>
</dbReference>
<sequence length="388" mass="42954">MTTTSARGSGKPKKHFVDFSSRRREAFAVVEEEDLSSAEDVPLGRDALNVAMAWAVIGIFAIIFFAILHYMALILIPITLAVVVGLILGLVADKLGRAGVPRFGIAVILSTLVFLVLFVIANALAEPVATLMREGPTFVERSYDRLMPFLERQHWLNISPATFQTGTMSMDKLLENSTNILGVVTASLTPAIIQGMIFFAALLLFLYGRLRLRRTVIMAFPNRRQRLITIRILNSIDEVLGYYFATASVMYFCLGIVMTVIAWLCGLSMPVLWGMFAFLSSFIPFLGITLMTISVAIAGILTHDAILLALLPAFLFFTVHLAMENLIFPAVMGRQWEINPFVVFLAILFWTWMWGAVGAMLALPLSLILMTVLAELFPERKATPNLPG</sequence>
<dbReference type="PANTHER" id="PTHR21716:SF16">
    <property type="entry name" value="BLL1467 PROTEIN"/>
    <property type="match status" value="1"/>
</dbReference>
<dbReference type="EMBL" id="JACIHM010000002">
    <property type="protein sequence ID" value="MBB4446185.1"/>
    <property type="molecule type" value="Genomic_DNA"/>
</dbReference>
<evidence type="ECO:0000256" key="6">
    <source>
        <dbReference type="SAM" id="Phobius"/>
    </source>
</evidence>
<feature type="transmembrane region" description="Helical" evidence="6">
    <location>
        <begin position="276"/>
        <end position="298"/>
    </location>
</feature>
<evidence type="ECO:0000256" key="5">
    <source>
        <dbReference type="ARBA" id="ARBA00023136"/>
    </source>
</evidence>
<evidence type="ECO:0000256" key="4">
    <source>
        <dbReference type="ARBA" id="ARBA00022989"/>
    </source>
</evidence>
<dbReference type="AlphaFoldDB" id="A0A7W6UXJ3"/>
<evidence type="ECO:0000313" key="10">
    <source>
        <dbReference type="Proteomes" id="UP000520770"/>
    </source>
</evidence>
<evidence type="ECO:0000313" key="11">
    <source>
        <dbReference type="Proteomes" id="UP000524535"/>
    </source>
</evidence>
<evidence type="ECO:0000313" key="7">
    <source>
        <dbReference type="EMBL" id="MBB4348259.1"/>
    </source>
</evidence>
<dbReference type="GO" id="GO:0055085">
    <property type="term" value="P:transmembrane transport"/>
    <property type="evidence" value="ECO:0007669"/>
    <property type="project" value="TreeGrafter"/>
</dbReference>
<keyword evidence="11" id="KW-1185">Reference proteome</keyword>
<dbReference type="Proteomes" id="UP000524535">
    <property type="component" value="Unassembled WGS sequence"/>
</dbReference>
<accession>A0A7W6UXJ3</accession>
<evidence type="ECO:0000256" key="1">
    <source>
        <dbReference type="ARBA" id="ARBA00004141"/>
    </source>
</evidence>
<dbReference type="GO" id="GO:0016020">
    <property type="term" value="C:membrane"/>
    <property type="evidence" value="ECO:0007669"/>
    <property type="project" value="UniProtKB-SubCell"/>
</dbReference>
<dbReference type="Pfam" id="PF01594">
    <property type="entry name" value="AI-2E_transport"/>
    <property type="match status" value="1"/>
</dbReference>
<dbReference type="EMBL" id="JACIGY010000002">
    <property type="protein sequence ID" value="MBB4411495.1"/>
    <property type="molecule type" value="Genomic_DNA"/>
</dbReference>
<dbReference type="Proteomes" id="UP000520770">
    <property type="component" value="Unassembled WGS sequence"/>
</dbReference>